<evidence type="ECO:0000256" key="6">
    <source>
        <dbReference type="ARBA" id="ARBA00012487"/>
    </source>
</evidence>
<dbReference type="GO" id="GO:0004605">
    <property type="term" value="F:phosphatidate cytidylyltransferase activity"/>
    <property type="evidence" value="ECO:0007669"/>
    <property type="project" value="UniProtKB-UniRule"/>
</dbReference>
<proteinExistence type="inferred from homology"/>
<evidence type="ECO:0000256" key="16">
    <source>
        <dbReference type="PIRNR" id="PIRNR018269"/>
    </source>
</evidence>
<feature type="transmembrane region" description="Helical" evidence="16">
    <location>
        <begin position="323"/>
        <end position="345"/>
    </location>
</feature>
<keyword evidence="7 16" id="KW-0444">Lipid biosynthesis</keyword>
<dbReference type="PANTHER" id="PTHR13773">
    <property type="entry name" value="PHOSPHATIDATE CYTIDYLYLTRANSFERASE"/>
    <property type="match status" value="1"/>
</dbReference>
<dbReference type="AlphaFoldDB" id="A0AAD7Y0Z2"/>
<evidence type="ECO:0000256" key="8">
    <source>
        <dbReference type="ARBA" id="ARBA00022679"/>
    </source>
</evidence>
<sequence length="452" mass="51058">MGNKRKASALQQQPRSTTTTAAANNDLLSKKEEQKSQEVLLADQPSSKKWRNWWIRTVTTFMMIGAFFTILASGHLWVILMTMTIQTVVFGEVILIAQGPAKERQMRWYKTISWYFFVTAMYYLHGESIIYYFQQIILVDAFLLPFATHHRFISFMLYVIGFVFFVGNLRKGLYKRQFAQFGWTHMALILIVVQSHFIVNNILEGLIWFVLPVSLVICNDIFAYVCGFFWGRTQLIQLSPKKTVEGFLGAWLCTMVFGFAWVTLLMQFDYMVCPVKDLGTTAWTAGVCEHKNPVFTAVAYDVPAVLSDIAASLNVTKIYIAPVQLHTLVMACFASLIAPFGGFFASGLKRAFNIKDFGQSIPGHGGMTDRMDCQFLMGLFASIYYQSFIKNHIHSVGGILATIIGSLTLNEQLELLERQLTFFVNQGVLDPSVLEKCVSSALTENARVILGQ</sequence>
<dbReference type="EMBL" id="JARTCD010000013">
    <property type="protein sequence ID" value="KAJ8660383.1"/>
    <property type="molecule type" value="Genomic_DNA"/>
</dbReference>
<keyword evidence="10 16" id="KW-0548">Nucleotidyltransferase</keyword>
<keyword evidence="20" id="KW-1185">Reference proteome</keyword>
<keyword evidence="11 16" id="KW-1133">Transmembrane helix</keyword>
<evidence type="ECO:0000256" key="3">
    <source>
        <dbReference type="ARBA" id="ARBA00005119"/>
    </source>
</evidence>
<evidence type="ECO:0000256" key="15">
    <source>
        <dbReference type="ARBA" id="ARBA00023264"/>
    </source>
</evidence>
<evidence type="ECO:0000256" key="11">
    <source>
        <dbReference type="ARBA" id="ARBA00022989"/>
    </source>
</evidence>
<evidence type="ECO:0000256" key="5">
    <source>
        <dbReference type="ARBA" id="ARBA00010185"/>
    </source>
</evidence>
<feature type="transmembrane region" description="Helical" evidence="16">
    <location>
        <begin position="181"/>
        <end position="199"/>
    </location>
</feature>
<dbReference type="InterPro" id="IPR000374">
    <property type="entry name" value="PC_trans"/>
</dbReference>
<dbReference type="GO" id="GO:0016024">
    <property type="term" value="P:CDP-diacylglycerol biosynthetic process"/>
    <property type="evidence" value="ECO:0007669"/>
    <property type="project" value="UniProtKB-UniRule"/>
</dbReference>
<keyword evidence="13 16" id="KW-0472">Membrane</keyword>
<dbReference type="RefSeq" id="XP_058345296.1">
    <property type="nucleotide sequence ID" value="XM_058483907.1"/>
</dbReference>
<comment type="pathway">
    <text evidence="3 16 17">Phospholipid metabolism; CDP-diacylglycerol biosynthesis; CDP-diacylglycerol from sn-glycerol 3-phosphate: step 3/3.</text>
</comment>
<evidence type="ECO:0000313" key="19">
    <source>
        <dbReference type="EMBL" id="KAJ8660383.1"/>
    </source>
</evidence>
<comment type="caution">
    <text evidence="19">The sequence shown here is derived from an EMBL/GenBank/DDBJ whole genome shotgun (WGS) entry which is preliminary data.</text>
</comment>
<keyword evidence="14 16" id="KW-0594">Phospholipid biosynthesis</keyword>
<protein>
    <recommendedName>
        <fullName evidence="6 16">Phosphatidate cytidylyltransferase</fullName>
        <ecNumber evidence="6 16">2.7.7.41</ecNumber>
    </recommendedName>
</protein>
<dbReference type="Proteomes" id="UP001234581">
    <property type="component" value="Unassembled WGS sequence"/>
</dbReference>
<evidence type="ECO:0000256" key="12">
    <source>
        <dbReference type="ARBA" id="ARBA00023098"/>
    </source>
</evidence>
<feature type="transmembrane region" description="Helical" evidence="16">
    <location>
        <begin position="112"/>
        <end position="132"/>
    </location>
</feature>
<feature type="region of interest" description="Disordered" evidence="18">
    <location>
        <begin position="1"/>
        <end position="31"/>
    </location>
</feature>
<keyword evidence="12 16" id="KW-0443">Lipid metabolism</keyword>
<accession>A0AAD7Y0Z2</accession>
<dbReference type="Pfam" id="PF01148">
    <property type="entry name" value="CTP_transf_1"/>
    <property type="match status" value="1"/>
</dbReference>
<evidence type="ECO:0000256" key="18">
    <source>
        <dbReference type="SAM" id="MobiDB-lite"/>
    </source>
</evidence>
<feature type="transmembrane region" description="Helical" evidence="16">
    <location>
        <begin position="77"/>
        <end position="100"/>
    </location>
</feature>
<evidence type="ECO:0000256" key="1">
    <source>
        <dbReference type="ARBA" id="ARBA00001698"/>
    </source>
</evidence>
<feature type="transmembrane region" description="Helical" evidence="16">
    <location>
        <begin position="243"/>
        <end position="262"/>
    </location>
</feature>
<evidence type="ECO:0000256" key="2">
    <source>
        <dbReference type="ARBA" id="ARBA00004141"/>
    </source>
</evidence>
<dbReference type="PROSITE" id="PS01315">
    <property type="entry name" value="CDS"/>
    <property type="match status" value="1"/>
</dbReference>
<evidence type="ECO:0000256" key="10">
    <source>
        <dbReference type="ARBA" id="ARBA00022695"/>
    </source>
</evidence>
<evidence type="ECO:0000256" key="9">
    <source>
        <dbReference type="ARBA" id="ARBA00022692"/>
    </source>
</evidence>
<gene>
    <name evidence="19" type="ORF">O0I10_003840</name>
</gene>
<comment type="subcellular location">
    <subcellularLocation>
        <location evidence="2">Membrane</location>
        <topology evidence="2">Multi-pass membrane protein</topology>
    </subcellularLocation>
</comment>
<keyword evidence="15 16" id="KW-1208">Phospholipid metabolism</keyword>
<organism evidence="19 20">
    <name type="scientific">Lichtheimia ornata</name>
    <dbReference type="NCBI Taxonomy" id="688661"/>
    <lineage>
        <taxon>Eukaryota</taxon>
        <taxon>Fungi</taxon>
        <taxon>Fungi incertae sedis</taxon>
        <taxon>Mucoromycota</taxon>
        <taxon>Mucoromycotina</taxon>
        <taxon>Mucoromycetes</taxon>
        <taxon>Mucorales</taxon>
        <taxon>Lichtheimiaceae</taxon>
        <taxon>Lichtheimia</taxon>
    </lineage>
</organism>
<name>A0AAD7Y0Z2_9FUNG</name>
<evidence type="ECO:0000256" key="7">
    <source>
        <dbReference type="ARBA" id="ARBA00022516"/>
    </source>
</evidence>
<feature type="transmembrane region" description="Helical" evidence="16">
    <location>
        <begin position="152"/>
        <end position="169"/>
    </location>
</feature>
<dbReference type="PANTHER" id="PTHR13773:SF8">
    <property type="entry name" value="PHOSPHATIDATE CYTIDYLYLTRANSFERASE, PHOTORECEPTOR-SPECIFIC"/>
    <property type="match status" value="1"/>
</dbReference>
<keyword evidence="8 16" id="KW-0808">Transferase</keyword>
<evidence type="ECO:0000256" key="17">
    <source>
        <dbReference type="RuleBase" id="RU003938"/>
    </source>
</evidence>
<feature type="transmembrane region" description="Helical" evidence="16">
    <location>
        <begin position="205"/>
        <end position="231"/>
    </location>
</feature>
<reference evidence="19 20" key="1">
    <citation type="submission" date="2023-03" db="EMBL/GenBank/DDBJ databases">
        <title>Genome sequence of Lichtheimia ornata CBS 291.66.</title>
        <authorList>
            <person name="Mohabir J.T."/>
            <person name="Shea T.P."/>
            <person name="Kurbessoian T."/>
            <person name="Berby B."/>
            <person name="Fontaine J."/>
            <person name="Livny J."/>
            <person name="Gnirke A."/>
            <person name="Stajich J.E."/>
            <person name="Cuomo C.A."/>
        </authorList>
    </citation>
    <scope>NUCLEOTIDE SEQUENCE [LARGE SCALE GENOMIC DNA]</scope>
    <source>
        <strain evidence="19">CBS 291.66</strain>
    </source>
</reference>
<evidence type="ECO:0000256" key="14">
    <source>
        <dbReference type="ARBA" id="ARBA00023209"/>
    </source>
</evidence>
<evidence type="ECO:0000313" key="20">
    <source>
        <dbReference type="Proteomes" id="UP001234581"/>
    </source>
</evidence>
<comment type="similarity">
    <text evidence="5 16 17">Belongs to the CDS family.</text>
</comment>
<dbReference type="InterPro" id="IPR016720">
    <property type="entry name" value="PC_Trfase_euk"/>
</dbReference>
<feature type="transmembrane region" description="Helical" evidence="16">
    <location>
        <begin position="53"/>
        <end position="71"/>
    </location>
</feature>
<dbReference type="GO" id="GO:0005789">
    <property type="term" value="C:endoplasmic reticulum membrane"/>
    <property type="evidence" value="ECO:0007669"/>
    <property type="project" value="TreeGrafter"/>
</dbReference>
<evidence type="ECO:0000256" key="4">
    <source>
        <dbReference type="ARBA" id="ARBA00005189"/>
    </source>
</evidence>
<evidence type="ECO:0000256" key="13">
    <source>
        <dbReference type="ARBA" id="ARBA00023136"/>
    </source>
</evidence>
<dbReference type="PIRSF" id="PIRSF018269">
    <property type="entry name" value="PC_trans_euk"/>
    <property type="match status" value="1"/>
</dbReference>
<keyword evidence="9 16" id="KW-0812">Transmembrane</keyword>
<dbReference type="EC" id="2.7.7.41" evidence="6 16"/>
<comment type="pathway">
    <text evidence="4">Lipid metabolism.</text>
</comment>
<dbReference type="GeneID" id="83211253"/>
<comment type="catalytic activity">
    <reaction evidence="1 16 17">
        <text>a 1,2-diacyl-sn-glycero-3-phosphate + CTP + H(+) = a CDP-1,2-diacyl-sn-glycerol + diphosphate</text>
        <dbReference type="Rhea" id="RHEA:16229"/>
        <dbReference type="ChEBI" id="CHEBI:15378"/>
        <dbReference type="ChEBI" id="CHEBI:33019"/>
        <dbReference type="ChEBI" id="CHEBI:37563"/>
        <dbReference type="ChEBI" id="CHEBI:58332"/>
        <dbReference type="ChEBI" id="CHEBI:58608"/>
        <dbReference type="EC" id="2.7.7.41"/>
    </reaction>
</comment>